<dbReference type="AlphaFoldDB" id="K8XRJ2"/>
<dbReference type="InterPro" id="IPR050300">
    <property type="entry name" value="GDXG_lipolytic_enzyme"/>
</dbReference>
<evidence type="ECO:0000256" key="1">
    <source>
        <dbReference type="ARBA" id="ARBA00022801"/>
    </source>
</evidence>
<organism evidence="3 4">
    <name type="scientific">Rhodococcus opacus M213</name>
    <dbReference type="NCBI Taxonomy" id="1129896"/>
    <lineage>
        <taxon>Bacteria</taxon>
        <taxon>Bacillati</taxon>
        <taxon>Actinomycetota</taxon>
        <taxon>Actinomycetes</taxon>
        <taxon>Mycobacteriales</taxon>
        <taxon>Nocardiaceae</taxon>
        <taxon>Rhodococcus</taxon>
    </lineage>
</organism>
<feature type="domain" description="Alpha/beta hydrolase fold-3" evidence="2">
    <location>
        <begin position="88"/>
        <end position="295"/>
    </location>
</feature>
<dbReference type="InterPro" id="IPR013094">
    <property type="entry name" value="AB_hydrolase_3"/>
</dbReference>
<dbReference type="PANTHER" id="PTHR48081">
    <property type="entry name" value="AB HYDROLASE SUPERFAMILY PROTEIN C4A8.06C"/>
    <property type="match status" value="1"/>
</dbReference>
<dbReference type="Proteomes" id="UP000005951">
    <property type="component" value="Unassembled WGS sequence"/>
</dbReference>
<dbReference type="GO" id="GO:0016787">
    <property type="term" value="F:hydrolase activity"/>
    <property type="evidence" value="ECO:0007669"/>
    <property type="project" value="UniProtKB-KW"/>
</dbReference>
<reference evidence="3 4" key="1">
    <citation type="journal article" date="2013" name="Genome Announc.">
        <title>Draft Genome Sequence of Rhodococcus opacus Strain M213 Shows a Diverse Catabolic Potential.</title>
        <authorList>
            <person name="Pathak A."/>
            <person name="Green S.J."/>
            <person name="Ogram A."/>
            <person name="Chauhan A."/>
        </authorList>
    </citation>
    <scope>NUCLEOTIDE SEQUENCE [LARGE SCALE GENOMIC DNA]</scope>
    <source>
        <strain evidence="3 4">M213</strain>
    </source>
</reference>
<dbReference type="Gene3D" id="3.40.50.1820">
    <property type="entry name" value="alpha/beta hydrolase"/>
    <property type="match status" value="1"/>
</dbReference>
<dbReference type="Pfam" id="PF07859">
    <property type="entry name" value="Abhydrolase_3"/>
    <property type="match status" value="1"/>
</dbReference>
<comment type="caution">
    <text evidence="3">The sequence shown here is derived from an EMBL/GenBank/DDBJ whole genome shotgun (WGS) entry which is preliminary data.</text>
</comment>
<accession>K8XRJ2</accession>
<dbReference type="InterPro" id="IPR029058">
    <property type="entry name" value="AB_hydrolase_fold"/>
</dbReference>
<evidence type="ECO:0000313" key="4">
    <source>
        <dbReference type="Proteomes" id="UP000005951"/>
    </source>
</evidence>
<dbReference type="SUPFAM" id="SSF53474">
    <property type="entry name" value="alpha/beta-Hydrolases"/>
    <property type="match status" value="1"/>
</dbReference>
<protein>
    <submittedName>
        <fullName evidence="3">Lipase/esterase</fullName>
    </submittedName>
</protein>
<dbReference type="PANTHER" id="PTHR48081:SF8">
    <property type="entry name" value="ALPHA_BETA HYDROLASE FOLD-3 DOMAIN-CONTAINING PROTEIN-RELATED"/>
    <property type="match status" value="1"/>
</dbReference>
<evidence type="ECO:0000313" key="3">
    <source>
        <dbReference type="EMBL" id="EKT80807.1"/>
    </source>
</evidence>
<name>K8XRJ2_RHOOP</name>
<proteinExistence type="predicted"/>
<evidence type="ECO:0000259" key="2">
    <source>
        <dbReference type="Pfam" id="PF07859"/>
    </source>
</evidence>
<sequence>MTQTNNDGTTIPLDADAQAFADQFAQIFPHGFAGLGVEGARQFIEQANAQTPPAASVRTVSEHQAPGPHGDIRLRLYRPESEKPLPVLMYLHGGGWTTGSIDGGVDYLVRDIVNATGIAVVSVDYRLAPGHKFPIPVEDCHAALAWLQNMAGSLGLDASRIAIGGDSAGANVSAAITHLERDSAAAPLIGQLLLFPATEYAVERPSWIDNTQAPLLTTNDTLWFWDQYLRTEADRKDPRATPANANSFAELPPALVVVAGHDPLRDDGLNYARLLTEGGTRTEVVRFDGGFHDFVLFPTLDAYPQALASITEFLKETIAAN</sequence>
<dbReference type="EMBL" id="AJYC02000065">
    <property type="protein sequence ID" value="EKT80807.1"/>
    <property type="molecule type" value="Genomic_DNA"/>
</dbReference>
<keyword evidence="1" id="KW-0378">Hydrolase</keyword>
<dbReference type="RefSeq" id="WP_005259231.1">
    <property type="nucleotide sequence ID" value="NZ_AJYC02000065.1"/>
</dbReference>
<gene>
    <name evidence="3" type="ORF">WSS_A20514</name>
</gene>